<keyword evidence="3" id="KW-1185">Reference proteome</keyword>
<sequence>MNEEIGVFSMFSENNDLLSSSGEIKVMNMEYIDSEITNWEELFKGYSKLHAVTYSSSIDFISKLLPMFKEIEIIFGFEKVLKGLDDIMAYQQVTIEELRSIFNKKEQNLLNRIDDGTLKLFLMRDKVSHKKMYLLKGDGLEPKVITGSANLSNIAFSGKQLENIYVLKGENAYKEFFAEYNEMKLESTDSISREAIALSDGEDIENIPIISNVKTNKVIIISPENEVASNSNKNILIKYNHLKKKYKDVVPKPSKNGNILLNYSEVKKIKEKIKHVNIEKNAIERKTPKLKIDINNKEVILDDMPLDLNPKPEEIKNDVNLFVNYFKGFNTFLGDTEDAINKYYAFTNWFFASPFMSVIRSYATIYNKPITPYPVFGLLYGKSNAGKTKLLETLMLMMVGQKAVLPAKEFTKSLIYNLREEMLGFPIVIDDLNNTRFRNHAIELIKDDSYIAENFSSIAISANEDVKAVENELSKRMIICHITASLPKMDAMKGSLVRTTQNNIGTAFYREYLRRMMDTTIPLLIEELSDDEKEAPDIFYLSSKIIKEIIGEFYKEEVPDWVVELKLDYYFETLAEQSIKQKILTMWKSNPKIFKVNKKSNILTIDTGDYHEANRIVGELPSYMHKGTANGVISLDLKYAEEYFGQDFCSRFIDRFIK</sequence>
<keyword evidence="2" id="KW-0540">Nuclease</keyword>
<dbReference type="Proteomes" id="UP000294567">
    <property type="component" value="Unassembled WGS sequence"/>
</dbReference>
<dbReference type="GO" id="GO:0004519">
    <property type="term" value="F:endonuclease activity"/>
    <property type="evidence" value="ECO:0007669"/>
    <property type="project" value="UniProtKB-KW"/>
</dbReference>
<dbReference type="CDD" id="cd09117">
    <property type="entry name" value="PLDc_Bfil_DEXD_like"/>
    <property type="match status" value="1"/>
</dbReference>
<reference evidence="2 3" key="1">
    <citation type="submission" date="2019-03" db="EMBL/GenBank/DDBJ databases">
        <title>Genomic Encyclopedia of Type Strains, Phase IV (KMG-IV): sequencing the most valuable type-strain genomes for metagenomic binning, comparative biology and taxonomic classification.</title>
        <authorList>
            <person name="Goeker M."/>
        </authorList>
    </citation>
    <scope>NUCLEOTIDE SEQUENCE [LARGE SCALE GENOMIC DNA]</scope>
    <source>
        <strain evidence="2 3">DSM 26752</strain>
    </source>
</reference>
<evidence type="ECO:0000313" key="3">
    <source>
        <dbReference type="Proteomes" id="UP000294567"/>
    </source>
</evidence>
<dbReference type="RefSeq" id="WP_132026805.1">
    <property type="nucleotide sequence ID" value="NZ_CP068564.1"/>
</dbReference>
<evidence type="ECO:0000313" key="2">
    <source>
        <dbReference type="EMBL" id="TCS90531.1"/>
    </source>
</evidence>
<dbReference type="AlphaFoldDB" id="A0A4R3KYM6"/>
<accession>A0A4R3KYM6</accession>
<dbReference type="OrthoDB" id="2442802at2"/>
<evidence type="ECO:0000259" key="1">
    <source>
        <dbReference type="Pfam" id="PF09565"/>
    </source>
</evidence>
<dbReference type="InterPro" id="IPR019065">
    <property type="entry name" value="RE_NgoFVII_N"/>
</dbReference>
<gene>
    <name evidence="2" type="ORF">EDD65_10472</name>
</gene>
<organism evidence="2 3">
    <name type="scientific">Keratinibaculum paraultunense</name>
    <dbReference type="NCBI Taxonomy" id="1278232"/>
    <lineage>
        <taxon>Bacteria</taxon>
        <taxon>Bacillati</taxon>
        <taxon>Bacillota</taxon>
        <taxon>Tissierellia</taxon>
        <taxon>Tissierellales</taxon>
        <taxon>Tepidimicrobiaceae</taxon>
        <taxon>Keratinibaculum</taxon>
    </lineage>
</organism>
<comment type="caution">
    <text evidence="2">The sequence shown here is derived from an EMBL/GenBank/DDBJ whole genome shotgun (WGS) entry which is preliminary data.</text>
</comment>
<feature type="domain" description="Restriction endonuclease type II NgoFVII N-terminal" evidence="1">
    <location>
        <begin position="120"/>
        <end position="187"/>
    </location>
</feature>
<keyword evidence="2" id="KW-0255">Endonuclease</keyword>
<name>A0A4R3KYM6_9FIRM</name>
<dbReference type="Pfam" id="PF09565">
    <property type="entry name" value="RE_NgoFVII"/>
    <property type="match status" value="1"/>
</dbReference>
<dbReference type="EMBL" id="SMAE01000004">
    <property type="protein sequence ID" value="TCS90531.1"/>
    <property type="molecule type" value="Genomic_DNA"/>
</dbReference>
<dbReference type="Gene3D" id="3.30.870.10">
    <property type="entry name" value="Endonuclease Chain A"/>
    <property type="match status" value="1"/>
</dbReference>
<proteinExistence type="predicted"/>
<keyword evidence="2" id="KW-0378">Hydrolase</keyword>
<protein>
    <submittedName>
        <fullName evidence="2">NgoFVII restriction endonuclease</fullName>
    </submittedName>
</protein>